<sequence>MHCSRASRYIQLYIDQHLPLNKMRELEKHLSSCSRCQQELRQLEYISRAIQSFDLVQEPADLTHNIMQRIALRTRQAEEARRRQTLQQEAEKLFRPSFPELLVAIILASVATIGVMASEPSLRSMLPIGNGHDILSQLLMTIWSMLMGMNSNILMLSFWVFGTLIGIWITLLLAGSEVRTIWFKAVLDRLPVW</sequence>
<gene>
    <name evidence="3" type="ORF">KTC_52120</name>
</gene>
<feature type="domain" description="Putative zinc-finger" evidence="2">
    <location>
        <begin position="3"/>
        <end position="37"/>
    </location>
</feature>
<dbReference type="InterPro" id="IPR041916">
    <property type="entry name" value="Anti_sigma_zinc_sf"/>
</dbReference>
<protein>
    <recommendedName>
        <fullName evidence="2">Putative zinc-finger domain-containing protein</fullName>
    </recommendedName>
</protein>
<keyword evidence="1" id="KW-0472">Membrane</keyword>
<feature type="transmembrane region" description="Helical" evidence="1">
    <location>
        <begin position="153"/>
        <end position="174"/>
    </location>
</feature>
<name>A0A455STJ9_9CHLR</name>
<dbReference type="InterPro" id="IPR027383">
    <property type="entry name" value="Znf_put"/>
</dbReference>
<dbReference type="Pfam" id="PF13490">
    <property type="entry name" value="zf-HC2"/>
    <property type="match status" value="1"/>
</dbReference>
<accession>A0A455STJ9</accession>
<evidence type="ECO:0000313" key="3">
    <source>
        <dbReference type="EMBL" id="BBH90461.1"/>
    </source>
</evidence>
<keyword evidence="1" id="KW-1133">Transmembrane helix</keyword>
<keyword evidence="1" id="KW-0812">Transmembrane</keyword>
<proteinExistence type="predicted"/>
<dbReference type="Gene3D" id="1.10.10.1320">
    <property type="entry name" value="Anti-sigma factor, zinc-finger domain"/>
    <property type="match status" value="1"/>
</dbReference>
<evidence type="ECO:0000256" key="1">
    <source>
        <dbReference type="SAM" id="Phobius"/>
    </source>
</evidence>
<evidence type="ECO:0000259" key="2">
    <source>
        <dbReference type="Pfam" id="PF13490"/>
    </source>
</evidence>
<dbReference type="AlphaFoldDB" id="A0A455STJ9"/>
<reference evidence="3" key="1">
    <citation type="submission" date="2018-12" db="EMBL/GenBank/DDBJ databases">
        <title>Novel natural products biosynthetic potential of the class Ktedonobacteria.</title>
        <authorList>
            <person name="Zheng Y."/>
            <person name="Saitou A."/>
            <person name="Wang C.M."/>
            <person name="Toyoda A."/>
            <person name="Minakuchi Y."/>
            <person name="Sekiguchi Y."/>
            <person name="Ueda K."/>
            <person name="Takano H."/>
            <person name="Sakai Y."/>
            <person name="Yokota A."/>
            <person name="Yabe S."/>
        </authorList>
    </citation>
    <scope>NUCLEOTIDE SEQUENCE</scope>
    <source>
        <strain evidence="3">COM3</strain>
    </source>
</reference>
<organism evidence="3">
    <name type="scientific">Thermosporothrix sp. COM3</name>
    <dbReference type="NCBI Taxonomy" id="2490863"/>
    <lineage>
        <taxon>Bacteria</taxon>
        <taxon>Bacillati</taxon>
        <taxon>Chloroflexota</taxon>
        <taxon>Ktedonobacteria</taxon>
        <taxon>Ktedonobacterales</taxon>
        <taxon>Thermosporotrichaceae</taxon>
        <taxon>Thermosporothrix</taxon>
    </lineage>
</organism>
<feature type="transmembrane region" description="Helical" evidence="1">
    <location>
        <begin position="101"/>
        <end position="118"/>
    </location>
</feature>
<dbReference type="EMBL" id="AP019376">
    <property type="protein sequence ID" value="BBH90461.1"/>
    <property type="molecule type" value="Genomic_DNA"/>
</dbReference>